<sequence length="132" mass="14008">MRVLLVCAVLCGGALADIGLVQRGSEPVPIIAQSNVPSVDGRFSWAFESADGTSANQEGSLEPAQGPQDEPAQTVRGQYSYRADDGREIVVRYVADRFGYRPESDVIAPAIVAAAAEARNLPPLPLDARGRN</sequence>
<proteinExistence type="predicted"/>
<feature type="region of interest" description="Disordered" evidence="4">
    <location>
        <begin position="51"/>
        <end position="75"/>
    </location>
</feature>
<dbReference type="InterPro" id="IPR031311">
    <property type="entry name" value="CHIT_BIND_RR_consensus"/>
</dbReference>
<dbReference type="PROSITE" id="PS51155">
    <property type="entry name" value="CHIT_BIND_RR_2"/>
    <property type="match status" value="1"/>
</dbReference>
<evidence type="ECO:0000256" key="1">
    <source>
        <dbReference type="ARBA" id="ARBA00022460"/>
    </source>
</evidence>
<feature type="chain" id="PRO_5043029677" description="Larval cuticle protein" evidence="5">
    <location>
        <begin position="17"/>
        <end position="132"/>
    </location>
</feature>
<keyword evidence="1 3" id="KW-0193">Cuticle</keyword>
<evidence type="ECO:0000256" key="2">
    <source>
        <dbReference type="ARBA" id="ARBA00023283"/>
    </source>
</evidence>
<accession>A0AAN9Z943</accession>
<evidence type="ECO:0000256" key="4">
    <source>
        <dbReference type="SAM" id="MobiDB-lite"/>
    </source>
</evidence>
<dbReference type="PRINTS" id="PR00947">
    <property type="entry name" value="CUTICLE"/>
</dbReference>
<organism evidence="6 7">
    <name type="scientific">Gryllus longicercus</name>
    <dbReference type="NCBI Taxonomy" id="2509291"/>
    <lineage>
        <taxon>Eukaryota</taxon>
        <taxon>Metazoa</taxon>
        <taxon>Ecdysozoa</taxon>
        <taxon>Arthropoda</taxon>
        <taxon>Hexapoda</taxon>
        <taxon>Insecta</taxon>
        <taxon>Pterygota</taxon>
        <taxon>Neoptera</taxon>
        <taxon>Polyneoptera</taxon>
        <taxon>Orthoptera</taxon>
        <taxon>Ensifera</taxon>
        <taxon>Gryllidea</taxon>
        <taxon>Grylloidea</taxon>
        <taxon>Gryllidae</taxon>
        <taxon>Gryllinae</taxon>
        <taxon>Gryllus</taxon>
    </lineage>
</organism>
<dbReference type="PANTHER" id="PTHR10380:SF173">
    <property type="entry name" value="CUTICULAR PROTEIN 47EF, ISOFORM C-RELATED"/>
    <property type="match status" value="1"/>
</dbReference>
<evidence type="ECO:0000256" key="3">
    <source>
        <dbReference type="PROSITE-ProRule" id="PRU00497"/>
    </source>
</evidence>
<dbReference type="EMBL" id="JAZDUA010000121">
    <property type="protein sequence ID" value="KAK7867372.1"/>
    <property type="molecule type" value="Genomic_DNA"/>
</dbReference>
<dbReference type="PANTHER" id="PTHR10380">
    <property type="entry name" value="CUTICLE PROTEIN"/>
    <property type="match status" value="1"/>
</dbReference>
<keyword evidence="7" id="KW-1185">Reference proteome</keyword>
<reference evidence="6 7" key="1">
    <citation type="submission" date="2024-03" db="EMBL/GenBank/DDBJ databases">
        <title>The genome assembly and annotation of the cricket Gryllus longicercus Weissman &amp; Gray.</title>
        <authorList>
            <person name="Szrajer S."/>
            <person name="Gray D."/>
            <person name="Ylla G."/>
        </authorList>
    </citation>
    <scope>NUCLEOTIDE SEQUENCE [LARGE SCALE GENOMIC DNA]</scope>
    <source>
        <strain evidence="6">DAG 2021-001</strain>
        <tissue evidence="6">Whole body minus gut</tissue>
    </source>
</reference>
<dbReference type="InterPro" id="IPR050468">
    <property type="entry name" value="Cuticle_Struct_Prot"/>
</dbReference>
<comment type="caution">
    <text evidence="6">The sequence shown here is derived from an EMBL/GenBank/DDBJ whole genome shotgun (WGS) entry which is preliminary data.</text>
</comment>
<feature type="signal peptide" evidence="5">
    <location>
        <begin position="1"/>
        <end position="16"/>
    </location>
</feature>
<dbReference type="GO" id="GO:0008010">
    <property type="term" value="F:structural constituent of chitin-based larval cuticle"/>
    <property type="evidence" value="ECO:0007669"/>
    <property type="project" value="TreeGrafter"/>
</dbReference>
<evidence type="ECO:0000313" key="7">
    <source>
        <dbReference type="Proteomes" id="UP001378592"/>
    </source>
</evidence>
<evidence type="ECO:0008006" key="8">
    <source>
        <dbReference type="Google" id="ProtNLM"/>
    </source>
</evidence>
<dbReference type="GO" id="GO:0062129">
    <property type="term" value="C:chitin-based extracellular matrix"/>
    <property type="evidence" value="ECO:0007669"/>
    <property type="project" value="TreeGrafter"/>
</dbReference>
<evidence type="ECO:0000256" key="5">
    <source>
        <dbReference type="SAM" id="SignalP"/>
    </source>
</evidence>
<protein>
    <recommendedName>
        <fullName evidence="8">Larval cuticle protein</fullName>
    </recommendedName>
</protein>
<keyword evidence="5" id="KW-0732">Signal</keyword>
<dbReference type="Pfam" id="PF00379">
    <property type="entry name" value="Chitin_bind_4"/>
    <property type="match status" value="1"/>
</dbReference>
<evidence type="ECO:0000313" key="6">
    <source>
        <dbReference type="EMBL" id="KAK7867372.1"/>
    </source>
</evidence>
<dbReference type="InterPro" id="IPR000618">
    <property type="entry name" value="Insect_cuticle"/>
</dbReference>
<dbReference type="Proteomes" id="UP001378592">
    <property type="component" value="Unassembled WGS sequence"/>
</dbReference>
<dbReference type="PROSITE" id="PS00233">
    <property type="entry name" value="CHIT_BIND_RR_1"/>
    <property type="match status" value="1"/>
</dbReference>
<keyword evidence="2" id="KW-0873">Pyrrolidone carboxylic acid</keyword>
<name>A0AAN9Z943_9ORTH</name>
<dbReference type="AlphaFoldDB" id="A0AAN9Z943"/>
<gene>
    <name evidence="6" type="ORF">R5R35_008916</name>
</gene>